<dbReference type="OrthoDB" id="117402at2"/>
<dbReference type="Proteomes" id="UP000224915">
    <property type="component" value="Unassembled WGS sequence"/>
</dbReference>
<dbReference type="RefSeq" id="WP_098469490.1">
    <property type="nucleotide sequence ID" value="NZ_PDJD01000001.1"/>
</dbReference>
<feature type="transmembrane region" description="Helical" evidence="7">
    <location>
        <begin position="36"/>
        <end position="56"/>
    </location>
</feature>
<dbReference type="Gene3D" id="3.40.30.10">
    <property type="entry name" value="Glutaredoxin"/>
    <property type="match status" value="1"/>
</dbReference>
<accession>A0A2A9D1K6</accession>
<evidence type="ECO:0000256" key="6">
    <source>
        <dbReference type="SAM" id="MobiDB-lite"/>
    </source>
</evidence>
<sequence length="261" mass="27733">MSSPKNTREQRREAARAQAEKLRADQAAKERRSRNILLGALGAIVVLVIVAGIWIYSEAQKTAFDSTDAAVPAAANDGGGIVVGPEGVGDTSGERTLEVYLDFMCPYCGQFELANIEDLTEQRESGDLNVVYYPVNYLDGYSLGTLYSTRAANAVATVAQDAPEAFIPFVEALFVNQPAENTEGLSDEEIAAIAVEAGVPQGVADSFAEGTYADYVGLVAEQASREGVSGTPTVILDGTNLRDEGVNYYEAGQLGAYLRGE</sequence>
<evidence type="ECO:0000256" key="3">
    <source>
        <dbReference type="ARBA" id="ARBA00023002"/>
    </source>
</evidence>
<feature type="domain" description="Thioredoxin-like fold" evidence="8">
    <location>
        <begin position="88"/>
        <end position="242"/>
    </location>
</feature>
<protein>
    <submittedName>
        <fullName evidence="9">Protein-disulfide isomerase</fullName>
    </submittedName>
</protein>
<dbReference type="EMBL" id="PDJD01000001">
    <property type="protein sequence ID" value="PFG20533.1"/>
    <property type="molecule type" value="Genomic_DNA"/>
</dbReference>
<dbReference type="GO" id="GO:0016491">
    <property type="term" value="F:oxidoreductase activity"/>
    <property type="evidence" value="ECO:0007669"/>
    <property type="project" value="UniProtKB-KW"/>
</dbReference>
<evidence type="ECO:0000256" key="1">
    <source>
        <dbReference type="ARBA" id="ARBA00005791"/>
    </source>
</evidence>
<evidence type="ECO:0000313" key="9">
    <source>
        <dbReference type="EMBL" id="PFG20533.1"/>
    </source>
</evidence>
<dbReference type="CDD" id="cd02972">
    <property type="entry name" value="DsbA_family"/>
    <property type="match status" value="1"/>
</dbReference>
<evidence type="ECO:0000256" key="5">
    <source>
        <dbReference type="ARBA" id="ARBA00023284"/>
    </source>
</evidence>
<proteinExistence type="inferred from homology"/>
<gene>
    <name evidence="9" type="ORF">ATL40_2137</name>
</gene>
<keyword evidence="7" id="KW-0472">Membrane</keyword>
<keyword evidence="7" id="KW-0812">Transmembrane</keyword>
<evidence type="ECO:0000256" key="4">
    <source>
        <dbReference type="ARBA" id="ARBA00023157"/>
    </source>
</evidence>
<evidence type="ECO:0000256" key="2">
    <source>
        <dbReference type="ARBA" id="ARBA00022729"/>
    </source>
</evidence>
<comment type="caution">
    <text evidence="9">The sequence shown here is derived from an EMBL/GenBank/DDBJ whole genome shotgun (WGS) entry which is preliminary data.</text>
</comment>
<dbReference type="InterPro" id="IPR036249">
    <property type="entry name" value="Thioredoxin-like_sf"/>
</dbReference>
<dbReference type="InterPro" id="IPR012336">
    <property type="entry name" value="Thioredoxin-like_fold"/>
</dbReference>
<feature type="region of interest" description="Disordered" evidence="6">
    <location>
        <begin position="1"/>
        <end position="26"/>
    </location>
</feature>
<dbReference type="SUPFAM" id="SSF52833">
    <property type="entry name" value="Thioredoxin-like"/>
    <property type="match status" value="1"/>
</dbReference>
<organism evidence="9 10">
    <name type="scientific">Serinibacter salmoneus</name>
    <dbReference type="NCBI Taxonomy" id="556530"/>
    <lineage>
        <taxon>Bacteria</taxon>
        <taxon>Bacillati</taxon>
        <taxon>Actinomycetota</taxon>
        <taxon>Actinomycetes</taxon>
        <taxon>Micrococcales</taxon>
        <taxon>Beutenbergiaceae</taxon>
        <taxon>Serinibacter</taxon>
    </lineage>
</organism>
<keyword evidence="7" id="KW-1133">Transmembrane helix</keyword>
<evidence type="ECO:0000256" key="7">
    <source>
        <dbReference type="SAM" id="Phobius"/>
    </source>
</evidence>
<keyword evidence="2" id="KW-0732">Signal</keyword>
<dbReference type="AlphaFoldDB" id="A0A2A9D1K6"/>
<comment type="similarity">
    <text evidence="1">Belongs to the thioredoxin family. DsbA subfamily.</text>
</comment>
<keyword evidence="5" id="KW-0676">Redox-active center</keyword>
<keyword evidence="10" id="KW-1185">Reference proteome</keyword>
<reference evidence="9 10" key="1">
    <citation type="submission" date="2017-10" db="EMBL/GenBank/DDBJ databases">
        <title>Sequencing the genomes of 1000 actinobacteria strains.</title>
        <authorList>
            <person name="Klenk H.-P."/>
        </authorList>
    </citation>
    <scope>NUCLEOTIDE SEQUENCE [LARGE SCALE GENOMIC DNA]</scope>
    <source>
        <strain evidence="9 10">DSM 21801</strain>
    </source>
</reference>
<evidence type="ECO:0000313" key="10">
    <source>
        <dbReference type="Proteomes" id="UP000224915"/>
    </source>
</evidence>
<evidence type="ECO:0000259" key="8">
    <source>
        <dbReference type="Pfam" id="PF13462"/>
    </source>
</evidence>
<name>A0A2A9D1K6_9MICO</name>
<dbReference type="Pfam" id="PF13462">
    <property type="entry name" value="Thioredoxin_4"/>
    <property type="match status" value="1"/>
</dbReference>
<keyword evidence="4" id="KW-1015">Disulfide bond</keyword>
<dbReference type="PANTHER" id="PTHR13887">
    <property type="entry name" value="GLUTATHIONE S-TRANSFERASE KAPPA"/>
    <property type="match status" value="1"/>
</dbReference>
<keyword evidence="3" id="KW-0560">Oxidoreductase</keyword>
<dbReference type="PANTHER" id="PTHR13887:SF14">
    <property type="entry name" value="DISULFIDE BOND FORMATION PROTEIN D"/>
    <property type="match status" value="1"/>
</dbReference>
<dbReference type="GO" id="GO:0016853">
    <property type="term" value="F:isomerase activity"/>
    <property type="evidence" value="ECO:0007669"/>
    <property type="project" value="UniProtKB-KW"/>
</dbReference>
<keyword evidence="9" id="KW-0413">Isomerase</keyword>